<reference evidence="3 4" key="1">
    <citation type="submission" date="2018-11" db="EMBL/GenBank/DDBJ databases">
        <title>Sequencing the genomes of 1000 actinobacteria strains.</title>
        <authorList>
            <person name="Klenk H.-P."/>
        </authorList>
    </citation>
    <scope>NUCLEOTIDE SEQUENCE [LARGE SCALE GENOMIC DNA]</scope>
    <source>
        <strain evidence="3 4">DSM 13521</strain>
    </source>
</reference>
<dbReference type="AlphaFoldDB" id="A0A3N2D7J5"/>
<feature type="domain" description="DUF8094" evidence="2">
    <location>
        <begin position="40"/>
        <end position="327"/>
    </location>
</feature>
<dbReference type="EMBL" id="RKHQ01000001">
    <property type="protein sequence ID" value="ROR95638.1"/>
    <property type="molecule type" value="Genomic_DNA"/>
</dbReference>
<dbReference type="Pfam" id="PF26366">
    <property type="entry name" value="DUF8094"/>
    <property type="match status" value="1"/>
</dbReference>
<organism evidence="3 4">
    <name type="scientific">Salana multivorans</name>
    <dbReference type="NCBI Taxonomy" id="120377"/>
    <lineage>
        <taxon>Bacteria</taxon>
        <taxon>Bacillati</taxon>
        <taxon>Actinomycetota</taxon>
        <taxon>Actinomycetes</taxon>
        <taxon>Micrococcales</taxon>
        <taxon>Beutenbergiaceae</taxon>
        <taxon>Salana</taxon>
    </lineage>
</organism>
<dbReference type="RefSeq" id="WP_148059503.1">
    <property type="nucleotide sequence ID" value="NZ_RKHQ01000001.1"/>
</dbReference>
<evidence type="ECO:0000259" key="2">
    <source>
        <dbReference type="Pfam" id="PF26366"/>
    </source>
</evidence>
<name>A0A3N2D7J5_9MICO</name>
<protein>
    <recommendedName>
        <fullName evidence="2">DUF8094 domain-containing protein</fullName>
    </recommendedName>
</protein>
<dbReference type="PROSITE" id="PS51257">
    <property type="entry name" value="PROKAR_LIPOPROTEIN"/>
    <property type="match status" value="1"/>
</dbReference>
<keyword evidence="4" id="KW-1185">Reference proteome</keyword>
<proteinExistence type="predicted"/>
<accession>A0A3N2D7J5</accession>
<gene>
    <name evidence="3" type="ORF">EDD28_0199</name>
</gene>
<feature type="signal peptide" evidence="1">
    <location>
        <begin position="1"/>
        <end position="21"/>
    </location>
</feature>
<dbReference type="InterPro" id="IPR058407">
    <property type="entry name" value="DUF8094"/>
</dbReference>
<sequence length="330" mass="34562">MRRTRMAAVGAMLAAALLAGCSEEPAPTLTPPPVPEYAPPAVTEEHAQEILDDVELTILEADAAGDAELLAPRVTGAAQEFRRAEYNLASVSGGESGPKKLWTDSALTVVTATDGWPRSILAVSQPTAGDTRRLLLGLVQDGPRDPYRLVAWSSMLPSATTPTFPAASVGTAPVTADQAGLSATPTEALTWLAASATDIESEGSAHFADDPYRERVRQELADLKQAAEAAGEVSWEWTPGEIVFGVGTADGGALVMGTLDTVMTMRKTIDGAKLNLGGEWAWFVGGDPVDAAVTGTYKTMVTLYIPPAGSEDLIQLVGAERVMTGAERVE</sequence>
<comment type="caution">
    <text evidence="3">The sequence shown here is derived from an EMBL/GenBank/DDBJ whole genome shotgun (WGS) entry which is preliminary data.</text>
</comment>
<feature type="chain" id="PRO_5039061656" description="DUF8094 domain-containing protein" evidence="1">
    <location>
        <begin position="22"/>
        <end position="330"/>
    </location>
</feature>
<evidence type="ECO:0000313" key="3">
    <source>
        <dbReference type="EMBL" id="ROR95638.1"/>
    </source>
</evidence>
<dbReference type="OrthoDB" id="3266092at2"/>
<evidence type="ECO:0000313" key="4">
    <source>
        <dbReference type="Proteomes" id="UP000275356"/>
    </source>
</evidence>
<evidence type="ECO:0000256" key="1">
    <source>
        <dbReference type="SAM" id="SignalP"/>
    </source>
</evidence>
<dbReference type="Proteomes" id="UP000275356">
    <property type="component" value="Unassembled WGS sequence"/>
</dbReference>
<keyword evidence="1" id="KW-0732">Signal</keyword>